<name>A0A9D1PTL2_9SPIO</name>
<keyword evidence="3" id="KW-0732">Signal</keyword>
<feature type="region of interest" description="Disordered" evidence="1">
    <location>
        <begin position="103"/>
        <end position="122"/>
    </location>
</feature>
<keyword evidence="2" id="KW-0472">Membrane</keyword>
<reference evidence="4" key="1">
    <citation type="journal article" date="2021" name="PeerJ">
        <title>Extensive microbial diversity within the chicken gut microbiome revealed by metagenomics and culture.</title>
        <authorList>
            <person name="Gilroy R."/>
            <person name="Ravi A."/>
            <person name="Getino M."/>
            <person name="Pursley I."/>
            <person name="Horton D.L."/>
            <person name="Alikhan N.F."/>
            <person name="Baker D."/>
            <person name="Gharbi K."/>
            <person name="Hall N."/>
            <person name="Watson M."/>
            <person name="Adriaenssens E.M."/>
            <person name="Foster-Nyarko E."/>
            <person name="Jarju S."/>
            <person name="Secka A."/>
            <person name="Antonio M."/>
            <person name="Oren A."/>
            <person name="Chaudhuri R.R."/>
            <person name="La Ragione R."/>
            <person name="Hildebrand F."/>
            <person name="Pallen M.J."/>
        </authorList>
    </citation>
    <scope>NUCLEOTIDE SEQUENCE</scope>
    <source>
        <strain evidence="4">Gambia11-129</strain>
    </source>
</reference>
<dbReference type="Proteomes" id="UP000823936">
    <property type="component" value="Unassembled WGS sequence"/>
</dbReference>
<accession>A0A9D1PTL2</accession>
<feature type="chain" id="PRO_5039050356" evidence="3">
    <location>
        <begin position="22"/>
        <end position="216"/>
    </location>
</feature>
<evidence type="ECO:0000256" key="2">
    <source>
        <dbReference type="SAM" id="Phobius"/>
    </source>
</evidence>
<evidence type="ECO:0000256" key="3">
    <source>
        <dbReference type="SAM" id="SignalP"/>
    </source>
</evidence>
<feature type="region of interest" description="Disordered" evidence="1">
    <location>
        <begin position="65"/>
        <end position="85"/>
    </location>
</feature>
<evidence type="ECO:0000256" key="1">
    <source>
        <dbReference type="SAM" id="MobiDB-lite"/>
    </source>
</evidence>
<keyword evidence="2" id="KW-0812">Transmembrane</keyword>
<feature type="transmembrane region" description="Helical" evidence="2">
    <location>
        <begin position="139"/>
        <end position="159"/>
    </location>
</feature>
<dbReference type="EMBL" id="DXHU01000015">
    <property type="protein sequence ID" value="HIV98855.1"/>
    <property type="molecule type" value="Genomic_DNA"/>
</dbReference>
<protein>
    <submittedName>
        <fullName evidence="4">Uncharacterized protein</fullName>
    </submittedName>
</protein>
<dbReference type="AlphaFoldDB" id="A0A9D1PTL2"/>
<proteinExistence type="predicted"/>
<feature type="transmembrane region" description="Helical" evidence="2">
    <location>
        <begin position="197"/>
        <end position="213"/>
    </location>
</feature>
<dbReference type="PROSITE" id="PS51257">
    <property type="entry name" value="PROKAR_LIPOPROTEIN"/>
    <property type="match status" value="1"/>
</dbReference>
<evidence type="ECO:0000313" key="4">
    <source>
        <dbReference type="EMBL" id="HIV98855.1"/>
    </source>
</evidence>
<evidence type="ECO:0000313" key="5">
    <source>
        <dbReference type="Proteomes" id="UP000823936"/>
    </source>
</evidence>
<feature type="compositionally biased region" description="Acidic residues" evidence="1">
    <location>
        <begin position="67"/>
        <end position="76"/>
    </location>
</feature>
<feature type="signal peptide" evidence="3">
    <location>
        <begin position="1"/>
        <end position="21"/>
    </location>
</feature>
<feature type="transmembrane region" description="Helical" evidence="2">
    <location>
        <begin position="171"/>
        <end position="191"/>
    </location>
</feature>
<keyword evidence="2" id="KW-1133">Transmembrane helix</keyword>
<gene>
    <name evidence="4" type="ORF">IAB12_03620</name>
</gene>
<organism evidence="4 5">
    <name type="scientific">Candidatus Ornithospirochaeta avicola</name>
    <dbReference type="NCBI Taxonomy" id="2840896"/>
    <lineage>
        <taxon>Bacteria</taxon>
        <taxon>Pseudomonadati</taxon>
        <taxon>Spirochaetota</taxon>
        <taxon>Spirochaetia</taxon>
        <taxon>Spirochaetales</taxon>
        <taxon>Spirochaetaceae</taxon>
        <taxon>Spirochaetaceae incertae sedis</taxon>
        <taxon>Candidatus Ornithospirochaeta</taxon>
    </lineage>
</organism>
<reference evidence="4" key="2">
    <citation type="submission" date="2021-04" db="EMBL/GenBank/DDBJ databases">
        <authorList>
            <person name="Gilroy R."/>
        </authorList>
    </citation>
    <scope>NUCLEOTIDE SEQUENCE</scope>
    <source>
        <strain evidence="4">Gambia11-129</strain>
    </source>
</reference>
<comment type="caution">
    <text evidence="4">The sequence shown here is derived from an EMBL/GenBank/DDBJ whole genome shotgun (WGS) entry which is preliminary data.</text>
</comment>
<sequence>MKKLLFPLVLSLFLFSCTSTADFVPPQSSIDVKIEESISVEEEKEEVSTPSFSDDVEIAETEYVTAEAEEEEEESVITEKAEENPVQDFSVKEEEASVVQVNTVKEEETAESTAAEEEKSDITGNDVSQIGLDSKADEIMITSFIMAAVMVLIVSLSTIIRSNSTRRMPVLISIVLALLFTAIPMIASVIISGWNNLYYAYLVLLLTFFVIRGKKN</sequence>